<dbReference type="PIRSF" id="PIRSF037221">
    <property type="entry name" value="DUF1517"/>
    <property type="match status" value="1"/>
</dbReference>
<proteinExistence type="predicted"/>
<keyword evidence="1" id="KW-0812">Transmembrane</keyword>
<sequence>MAYFTSFNLIKRTRIFSFLGVLAIILSFLFLNPNLANAASGGRIGGGSFQAPSSPRRQNYGGYGNNNFRGYGGGYRGGGIGFPFLLPIFGFGGGGIFGFLILMSIVGVIVNSFKNSSGFSNSTNTSIVSQSAIPSKVSLIQFQIGLLASAKEIQIKLRELASSSNTSTSSGLQRVLQDTTLSLLRKPELWVYSNIESGSVPFASAESTFNRISITERSKLKAELTSNYSGQISTSTNNESKPGDSDSTNEYIAITILLATKKDLKLKNSANNEIITEALRLLGSISSNDLIALEVIWQPDGEGETLKEEELIIQYPNLKHL</sequence>
<reference evidence="2 3" key="1">
    <citation type="journal article" date="2018" name="Appl. Environ. Microbiol.">
        <title>Genome rearrangement shapes Prochlorococcus ecological adaptation.</title>
        <authorList>
            <person name="Yan W."/>
            <person name="Wei S."/>
            <person name="Wang Q."/>
            <person name="Xiao X."/>
            <person name="Zeng Q."/>
            <person name="Jiao N."/>
            <person name="Zhang R."/>
        </authorList>
    </citation>
    <scope>NUCLEOTIDE SEQUENCE [LARGE SCALE GENOMIC DNA]</scope>
    <source>
        <strain evidence="2 3">XMU1408</strain>
    </source>
</reference>
<keyword evidence="1" id="KW-0472">Membrane</keyword>
<evidence type="ECO:0000256" key="1">
    <source>
        <dbReference type="SAM" id="Phobius"/>
    </source>
</evidence>
<evidence type="ECO:0000313" key="3">
    <source>
        <dbReference type="Proteomes" id="UP000247807"/>
    </source>
</evidence>
<dbReference type="PANTHER" id="PTHR33975">
    <property type="entry name" value="MYELIN-ASSOCIATED OLIGODENDROCYTE BASIC PROTEIN"/>
    <property type="match status" value="1"/>
</dbReference>
<organism evidence="2 3">
    <name type="scientific">Prochlorococcus marinus XMU1408</name>
    <dbReference type="NCBI Taxonomy" id="2213228"/>
    <lineage>
        <taxon>Bacteria</taxon>
        <taxon>Bacillati</taxon>
        <taxon>Cyanobacteriota</taxon>
        <taxon>Cyanophyceae</taxon>
        <taxon>Synechococcales</taxon>
        <taxon>Prochlorococcaceae</taxon>
        <taxon>Prochlorococcus</taxon>
    </lineage>
</organism>
<dbReference type="AlphaFoldDB" id="A0A318RCY7"/>
<name>A0A318RCY7_PROMR</name>
<dbReference type="EMBL" id="QJUE01000005">
    <property type="protein sequence ID" value="PYE01192.1"/>
    <property type="molecule type" value="Genomic_DNA"/>
</dbReference>
<feature type="transmembrane region" description="Helical" evidence="1">
    <location>
        <begin position="84"/>
        <end position="110"/>
    </location>
</feature>
<dbReference type="InterPro" id="IPR010903">
    <property type="entry name" value="DUF1517"/>
</dbReference>
<evidence type="ECO:0008006" key="4">
    <source>
        <dbReference type="Google" id="ProtNLM"/>
    </source>
</evidence>
<dbReference type="Proteomes" id="UP000247807">
    <property type="component" value="Unassembled WGS sequence"/>
</dbReference>
<protein>
    <recommendedName>
        <fullName evidence="4">DUF1517 domain-containing protein</fullName>
    </recommendedName>
</protein>
<dbReference type="InterPro" id="IPR053023">
    <property type="entry name" value="FLAP_modulator"/>
</dbReference>
<keyword evidence="1" id="KW-1133">Transmembrane helix</keyword>
<dbReference type="Pfam" id="PF07466">
    <property type="entry name" value="DUF1517"/>
    <property type="match status" value="1"/>
</dbReference>
<dbReference type="RefSeq" id="WP_158467019.1">
    <property type="nucleotide sequence ID" value="NZ_QJUE01000005.1"/>
</dbReference>
<gene>
    <name evidence="2" type="ORF">DNJ73_07135</name>
</gene>
<dbReference type="PANTHER" id="PTHR33975:SF2">
    <property type="entry name" value="MYELIN-ASSOCIATED OLIGODENDROCYTE BASIC PROTEIN"/>
    <property type="match status" value="1"/>
</dbReference>
<dbReference type="OrthoDB" id="459043at2"/>
<evidence type="ECO:0000313" key="2">
    <source>
        <dbReference type="EMBL" id="PYE01192.1"/>
    </source>
</evidence>
<comment type="caution">
    <text evidence="2">The sequence shown here is derived from an EMBL/GenBank/DDBJ whole genome shotgun (WGS) entry which is preliminary data.</text>
</comment>
<accession>A0A318RCY7</accession>